<dbReference type="PANTHER" id="PTHR42851:SF19">
    <property type="entry name" value="PWWP DOMAIN-CONTAINING PROTEIN 2-RELATED"/>
    <property type="match status" value="1"/>
</dbReference>
<dbReference type="SUPFAM" id="SSF54928">
    <property type="entry name" value="RNA-binding domain, RBD"/>
    <property type="match status" value="1"/>
</dbReference>
<reference evidence="3 4" key="1">
    <citation type="journal article" date="2023" name="Life. Sci Alliance">
        <title>Evolutionary insights into 3D genome organization and epigenetic landscape of Vigna mungo.</title>
        <authorList>
            <person name="Junaid A."/>
            <person name="Singh B."/>
            <person name="Bhatia S."/>
        </authorList>
    </citation>
    <scope>NUCLEOTIDE SEQUENCE [LARGE SCALE GENOMIC DNA]</scope>
    <source>
        <strain evidence="3">Urdbean</strain>
    </source>
</reference>
<evidence type="ECO:0000313" key="4">
    <source>
        <dbReference type="Proteomes" id="UP001374535"/>
    </source>
</evidence>
<feature type="region of interest" description="Disordered" evidence="1">
    <location>
        <begin position="1013"/>
        <end position="1032"/>
    </location>
</feature>
<dbReference type="Gene3D" id="2.30.30.140">
    <property type="match status" value="1"/>
</dbReference>
<dbReference type="Proteomes" id="UP001374535">
    <property type="component" value="Chromosome 9"/>
</dbReference>
<dbReference type="InterPro" id="IPR035979">
    <property type="entry name" value="RBD_domain_sf"/>
</dbReference>
<dbReference type="AlphaFoldDB" id="A0AAQ3MVF5"/>
<dbReference type="SMART" id="SM00293">
    <property type="entry name" value="PWWP"/>
    <property type="match status" value="1"/>
</dbReference>
<gene>
    <name evidence="3" type="ORF">V8G54_029545</name>
</gene>
<protein>
    <recommendedName>
        <fullName evidence="2">PWWP domain-containing protein</fullName>
    </recommendedName>
</protein>
<dbReference type="InterPro" id="IPR000313">
    <property type="entry name" value="PWWP_dom"/>
</dbReference>
<feature type="domain" description="PWWP" evidence="2">
    <location>
        <begin position="475"/>
        <end position="536"/>
    </location>
</feature>
<evidence type="ECO:0000256" key="1">
    <source>
        <dbReference type="SAM" id="MobiDB-lite"/>
    </source>
</evidence>
<sequence>MSGNTGQIDLNSDAGLFDRENDVVKSSESSHVSTGIFCSRTLSDDPVSGSDVVDRDHKVFHHGDDRGGVNGSVAPLCGMNHEYDVMINDSGKVSFGEELESVGVGERLEEGVEVVDGGCEEKGVYCGMEKTDDEKIPTKCSDGVLCANGGSESGGGLVIESDVGLQRKLEPKNVVDVTENGSLNTEVSGNIMAQGTDNDVADECEDVMGITQNGLLVAQGDDNDAAEECEDAMEITESCLHVAQGGDNGLDEECEDAMDVTENGLRVAQGGGTDVTEECEDTMDIAEKCLLSPKATGSNMTGGCVNDAGQEYENAMGNVAEGCDNGVAKEVKNAALVNLSAVVEDDSVRISDDSLVAKDGLKDLPTAEAAIQDSIPCTEVVNVNAKESLHVKGLLRNCLELEPACELKQPAFHVDAQVDGMQNQTTVADFVEGQVFDNNQECLGVNLVVDLNTYRNMQDVDIYQGSTFSDLNLCLSDLVWGKVTGHPWWPGQIFDASAASEKAKRHLKKDCYLVAYFGDQTFAWNDVSMIKPFQAHFSQMEKQTNLENFHHAVNCALDEVSRRVEFGLSCPCIPDGVFFKLKTQVVINAGINNQFSRRKGGDRVINSMYLEPTKLVNYVKLLAQLPLVGSDRLDFVVAHAQLLAFYRSKGYSQLPEFTVIGGLFDNDMETLLMRGKEQCDYQTHVGLSLEESKHIPGDSKRRGKKHKLMSDLMSEGILCISNVEHTSEQKTKSVLRRRGRKRKAAYNASEDYFHNSQNRKFNQLQNASVSGMTSQLFLAAKNPTGQSFSSRLVHFFAEFRNSISLEYSASLEQKLLCEQMLGDETGATSVGASTTVTSEPCIDSYWTDRIIESIPEKQSLTKYQNERAIFLPETLSEANPICLKLPPSAEITTDLSINQKDTDRLFGSESSKPAEHWDESSTPGFSPTALTLKFSNLDSVPSTTDLNEIFSRFGPLIQSKTELLERTNSVRVVFLKRSDAEAAFSSAGKYSIFGPSLVSYRLKILPRKPQKGIIGKRGRKKRVTSSVDGAAV</sequence>
<feature type="compositionally biased region" description="Basic residues" evidence="1">
    <location>
        <begin position="1013"/>
        <end position="1023"/>
    </location>
</feature>
<dbReference type="InterPro" id="IPR053063">
    <property type="entry name" value="PWWP_domain_containing_PDP"/>
</dbReference>
<dbReference type="PANTHER" id="PTHR42851">
    <property type="entry name" value="ALDOLASE-RELATED"/>
    <property type="match status" value="1"/>
</dbReference>
<evidence type="ECO:0000313" key="3">
    <source>
        <dbReference type="EMBL" id="WVY97394.1"/>
    </source>
</evidence>
<dbReference type="SUPFAM" id="SSF63748">
    <property type="entry name" value="Tudor/PWWP/MBT"/>
    <property type="match status" value="1"/>
</dbReference>
<dbReference type="CDD" id="cd05162">
    <property type="entry name" value="PWWP"/>
    <property type="match status" value="1"/>
</dbReference>
<proteinExistence type="predicted"/>
<keyword evidence="4" id="KW-1185">Reference proteome</keyword>
<organism evidence="3 4">
    <name type="scientific">Vigna mungo</name>
    <name type="common">Black gram</name>
    <name type="synonym">Phaseolus mungo</name>
    <dbReference type="NCBI Taxonomy" id="3915"/>
    <lineage>
        <taxon>Eukaryota</taxon>
        <taxon>Viridiplantae</taxon>
        <taxon>Streptophyta</taxon>
        <taxon>Embryophyta</taxon>
        <taxon>Tracheophyta</taxon>
        <taxon>Spermatophyta</taxon>
        <taxon>Magnoliopsida</taxon>
        <taxon>eudicotyledons</taxon>
        <taxon>Gunneridae</taxon>
        <taxon>Pentapetalae</taxon>
        <taxon>rosids</taxon>
        <taxon>fabids</taxon>
        <taxon>Fabales</taxon>
        <taxon>Fabaceae</taxon>
        <taxon>Papilionoideae</taxon>
        <taxon>50 kb inversion clade</taxon>
        <taxon>NPAAA clade</taxon>
        <taxon>indigoferoid/millettioid clade</taxon>
        <taxon>Phaseoleae</taxon>
        <taxon>Vigna</taxon>
    </lineage>
</organism>
<dbReference type="Pfam" id="PF00855">
    <property type="entry name" value="PWWP"/>
    <property type="match status" value="1"/>
</dbReference>
<evidence type="ECO:0000259" key="2">
    <source>
        <dbReference type="PROSITE" id="PS50812"/>
    </source>
</evidence>
<accession>A0AAQ3MVF5</accession>
<dbReference type="PROSITE" id="PS50812">
    <property type="entry name" value="PWWP"/>
    <property type="match status" value="1"/>
</dbReference>
<dbReference type="EMBL" id="CP144692">
    <property type="protein sequence ID" value="WVY97394.1"/>
    <property type="molecule type" value="Genomic_DNA"/>
</dbReference>
<name>A0AAQ3MVF5_VIGMU</name>
<dbReference type="GO" id="GO:0003676">
    <property type="term" value="F:nucleic acid binding"/>
    <property type="evidence" value="ECO:0007669"/>
    <property type="project" value="InterPro"/>
</dbReference>